<proteinExistence type="predicted"/>
<keyword evidence="2" id="KW-1185">Reference proteome</keyword>
<name>A0A6S6QTA0_9FIRM</name>
<dbReference type="Gene3D" id="3.40.1260.10">
    <property type="entry name" value="DsrEFH-like"/>
    <property type="match status" value="1"/>
</dbReference>
<dbReference type="AlphaFoldDB" id="A0A6S6QTA0"/>
<protein>
    <submittedName>
        <fullName evidence="1">Uncharacterized protein</fullName>
    </submittedName>
</protein>
<evidence type="ECO:0000313" key="2">
    <source>
        <dbReference type="Proteomes" id="UP000515561"/>
    </source>
</evidence>
<dbReference type="Proteomes" id="UP000515561">
    <property type="component" value="Chromosome"/>
</dbReference>
<dbReference type="EMBL" id="AP023367">
    <property type="protein sequence ID" value="BCJ93844.1"/>
    <property type="molecule type" value="Genomic_DNA"/>
</dbReference>
<dbReference type="InterPro" id="IPR027396">
    <property type="entry name" value="DsrEFH-like"/>
</dbReference>
<gene>
    <name evidence="1" type="ORF">acsn021_14130</name>
</gene>
<dbReference type="SUPFAM" id="SSF75169">
    <property type="entry name" value="DsrEFH-like"/>
    <property type="match status" value="1"/>
</dbReference>
<sequence>MSEIIIINSECMGKGNEELGKTLIGAFLRKLWAQEKKLSNIILYNSAVKLIADGSVVLDAMDGLFSAGVDILACGTCVEFYQLKNSIKTGRISSIDEICALIMHADKVITI</sequence>
<organism evidence="1 2">
    <name type="scientific">Anaerocolumna cellulosilytica</name>
    <dbReference type="NCBI Taxonomy" id="433286"/>
    <lineage>
        <taxon>Bacteria</taxon>
        <taxon>Bacillati</taxon>
        <taxon>Bacillota</taxon>
        <taxon>Clostridia</taxon>
        <taxon>Lachnospirales</taxon>
        <taxon>Lachnospiraceae</taxon>
        <taxon>Anaerocolumna</taxon>
    </lineage>
</organism>
<accession>A0A6S6QTA0</accession>
<dbReference type="RefSeq" id="WP_184092511.1">
    <property type="nucleotide sequence ID" value="NZ_AP023367.1"/>
</dbReference>
<reference evidence="1 2" key="1">
    <citation type="journal article" date="2016" name="Int. J. Syst. Evol. Microbiol.">
        <title>Descriptions of Anaerotaenia torta gen. nov., sp. nov. and Anaerocolumna cellulosilytica gen. nov., sp. nov. isolated from a methanogenic reactor of cattle waste.</title>
        <authorList>
            <person name="Uek A."/>
            <person name="Ohtaki Y."/>
            <person name="Kaku N."/>
            <person name="Ueki K."/>
        </authorList>
    </citation>
    <scope>NUCLEOTIDE SEQUENCE [LARGE SCALE GENOMIC DNA]</scope>
    <source>
        <strain evidence="1 2">SN021</strain>
    </source>
</reference>
<dbReference type="KEGG" id="acel:acsn021_14130"/>
<evidence type="ECO:0000313" key="1">
    <source>
        <dbReference type="EMBL" id="BCJ93844.1"/>
    </source>
</evidence>